<organism evidence="1 2">
    <name type="scientific">Vararia minispora EC-137</name>
    <dbReference type="NCBI Taxonomy" id="1314806"/>
    <lineage>
        <taxon>Eukaryota</taxon>
        <taxon>Fungi</taxon>
        <taxon>Dikarya</taxon>
        <taxon>Basidiomycota</taxon>
        <taxon>Agaricomycotina</taxon>
        <taxon>Agaricomycetes</taxon>
        <taxon>Russulales</taxon>
        <taxon>Lachnocladiaceae</taxon>
        <taxon>Vararia</taxon>
    </lineage>
</organism>
<feature type="non-terminal residue" evidence="1">
    <location>
        <position position="1"/>
    </location>
</feature>
<comment type="caution">
    <text evidence="1">The sequence shown here is derived from an EMBL/GenBank/DDBJ whole genome shotgun (WGS) entry which is preliminary data.</text>
</comment>
<accession>A0ACB8QFP4</accession>
<sequence length="125" mass="13582">VYRVVRMIPEARVTSYGHVAKLIGMPRHARHVGQALKFVSPVAGVPWQRVVQSTGTIARREPGGAERQRRALEAEGVPVRVGRSGEFVVDFSACGWFPDPDEIPHEQEEGERREGEGGAEVAGGG</sequence>
<proteinExistence type="predicted"/>
<reference evidence="1" key="1">
    <citation type="submission" date="2021-02" db="EMBL/GenBank/DDBJ databases">
        <authorList>
            <consortium name="DOE Joint Genome Institute"/>
            <person name="Ahrendt S."/>
            <person name="Looney B.P."/>
            <person name="Miyauchi S."/>
            <person name="Morin E."/>
            <person name="Drula E."/>
            <person name="Courty P.E."/>
            <person name="Chicoki N."/>
            <person name="Fauchery L."/>
            <person name="Kohler A."/>
            <person name="Kuo A."/>
            <person name="Labutti K."/>
            <person name="Pangilinan J."/>
            <person name="Lipzen A."/>
            <person name="Riley R."/>
            <person name="Andreopoulos W."/>
            <person name="He G."/>
            <person name="Johnson J."/>
            <person name="Barry K.W."/>
            <person name="Grigoriev I.V."/>
            <person name="Nagy L."/>
            <person name="Hibbett D."/>
            <person name="Henrissat B."/>
            <person name="Matheny P.B."/>
            <person name="Labbe J."/>
            <person name="Martin F."/>
        </authorList>
    </citation>
    <scope>NUCLEOTIDE SEQUENCE</scope>
    <source>
        <strain evidence="1">EC-137</strain>
    </source>
</reference>
<evidence type="ECO:0000313" key="1">
    <source>
        <dbReference type="EMBL" id="KAI0030487.1"/>
    </source>
</evidence>
<evidence type="ECO:0000313" key="2">
    <source>
        <dbReference type="Proteomes" id="UP000814128"/>
    </source>
</evidence>
<name>A0ACB8QFP4_9AGAM</name>
<dbReference type="EMBL" id="MU273619">
    <property type="protein sequence ID" value="KAI0030487.1"/>
    <property type="molecule type" value="Genomic_DNA"/>
</dbReference>
<keyword evidence="2" id="KW-1185">Reference proteome</keyword>
<keyword evidence="1" id="KW-0808">Transferase</keyword>
<reference evidence="1" key="2">
    <citation type="journal article" date="2022" name="New Phytol.">
        <title>Evolutionary transition to the ectomycorrhizal habit in the genomes of a hyperdiverse lineage of mushroom-forming fungi.</title>
        <authorList>
            <person name="Looney B."/>
            <person name="Miyauchi S."/>
            <person name="Morin E."/>
            <person name="Drula E."/>
            <person name="Courty P.E."/>
            <person name="Kohler A."/>
            <person name="Kuo A."/>
            <person name="LaButti K."/>
            <person name="Pangilinan J."/>
            <person name="Lipzen A."/>
            <person name="Riley R."/>
            <person name="Andreopoulos W."/>
            <person name="He G."/>
            <person name="Johnson J."/>
            <person name="Nolan M."/>
            <person name="Tritt A."/>
            <person name="Barry K.W."/>
            <person name="Grigoriev I.V."/>
            <person name="Nagy L.G."/>
            <person name="Hibbett D."/>
            <person name="Henrissat B."/>
            <person name="Matheny P.B."/>
            <person name="Labbe J."/>
            <person name="Martin F.M."/>
        </authorList>
    </citation>
    <scope>NUCLEOTIDE SEQUENCE</scope>
    <source>
        <strain evidence="1">EC-137</strain>
    </source>
</reference>
<keyword evidence="1" id="KW-0489">Methyltransferase</keyword>
<dbReference type="Proteomes" id="UP000814128">
    <property type="component" value="Unassembled WGS sequence"/>
</dbReference>
<gene>
    <name evidence="1" type="ORF">K488DRAFT_54131</name>
</gene>
<protein>
    <submittedName>
        <fullName evidence="1">6-O-methylguanine DNA methyltransferase</fullName>
    </submittedName>
</protein>